<dbReference type="Proteomes" id="UP001327560">
    <property type="component" value="Chromosome 3"/>
</dbReference>
<feature type="chain" id="PRO_5042905449" evidence="2">
    <location>
        <begin position="25"/>
        <end position="115"/>
    </location>
</feature>
<protein>
    <submittedName>
        <fullName evidence="3">Uncharacterized protein</fullName>
    </submittedName>
</protein>
<keyword evidence="2" id="KW-0732">Signal</keyword>
<reference evidence="3 4" key="1">
    <citation type="submission" date="2023-10" db="EMBL/GenBank/DDBJ databases">
        <title>Chromosome-scale genome assembly provides insights into flower coloration mechanisms of Canna indica.</title>
        <authorList>
            <person name="Li C."/>
        </authorList>
    </citation>
    <scope>NUCLEOTIDE SEQUENCE [LARGE SCALE GENOMIC DNA]</scope>
    <source>
        <tissue evidence="3">Flower</tissue>
    </source>
</reference>
<evidence type="ECO:0000256" key="2">
    <source>
        <dbReference type="SAM" id="SignalP"/>
    </source>
</evidence>
<name>A0AAQ3Q9S8_9LILI</name>
<keyword evidence="4" id="KW-1185">Reference proteome</keyword>
<feature type="signal peptide" evidence="2">
    <location>
        <begin position="1"/>
        <end position="24"/>
    </location>
</feature>
<gene>
    <name evidence="3" type="ORF">Cni_G09583</name>
</gene>
<dbReference type="AlphaFoldDB" id="A0AAQ3Q9S8"/>
<sequence length="115" mass="12993">MPRRSLPFNDFLSFILPFTSIVEAHGDEGEVNEGNDDGEGNKATIEVTMKEKVPKWSRWSPRGTIPWNEEKSGNEDIMNSGEVDAFKVEMGKMESSTLRSHILLQWPVKAALRSQ</sequence>
<organism evidence="3 4">
    <name type="scientific">Canna indica</name>
    <name type="common">Indian-shot</name>
    <dbReference type="NCBI Taxonomy" id="4628"/>
    <lineage>
        <taxon>Eukaryota</taxon>
        <taxon>Viridiplantae</taxon>
        <taxon>Streptophyta</taxon>
        <taxon>Embryophyta</taxon>
        <taxon>Tracheophyta</taxon>
        <taxon>Spermatophyta</taxon>
        <taxon>Magnoliopsida</taxon>
        <taxon>Liliopsida</taxon>
        <taxon>Zingiberales</taxon>
        <taxon>Cannaceae</taxon>
        <taxon>Canna</taxon>
    </lineage>
</organism>
<evidence type="ECO:0000313" key="4">
    <source>
        <dbReference type="Proteomes" id="UP001327560"/>
    </source>
</evidence>
<evidence type="ECO:0000256" key="1">
    <source>
        <dbReference type="SAM" id="MobiDB-lite"/>
    </source>
</evidence>
<evidence type="ECO:0000313" key="3">
    <source>
        <dbReference type="EMBL" id="WOL00870.1"/>
    </source>
</evidence>
<accession>A0AAQ3Q9S8</accession>
<proteinExistence type="predicted"/>
<dbReference type="EMBL" id="CP136892">
    <property type="protein sequence ID" value="WOL00870.1"/>
    <property type="molecule type" value="Genomic_DNA"/>
</dbReference>
<feature type="region of interest" description="Disordered" evidence="1">
    <location>
        <begin position="58"/>
        <end position="78"/>
    </location>
</feature>